<gene>
    <name evidence="4" type="ORF">PF001_g9769</name>
    <name evidence="3" type="ORF">PF007_g10732</name>
    <name evidence="2" type="ORF">PF009_g11583</name>
</gene>
<evidence type="ECO:0000313" key="4">
    <source>
        <dbReference type="EMBL" id="KAE9311327.1"/>
    </source>
</evidence>
<evidence type="ECO:0000313" key="5">
    <source>
        <dbReference type="Proteomes" id="UP000429523"/>
    </source>
</evidence>
<organism evidence="3 7">
    <name type="scientific">Phytophthora fragariae</name>
    <dbReference type="NCBI Taxonomy" id="53985"/>
    <lineage>
        <taxon>Eukaryota</taxon>
        <taxon>Sar</taxon>
        <taxon>Stramenopiles</taxon>
        <taxon>Oomycota</taxon>
        <taxon>Peronosporomycetes</taxon>
        <taxon>Peronosporales</taxon>
        <taxon>Peronosporaceae</taxon>
        <taxon>Phytophthora</taxon>
    </lineage>
</organism>
<evidence type="ECO:0008006" key="8">
    <source>
        <dbReference type="Google" id="ProtNLM"/>
    </source>
</evidence>
<name>A0A6A3SB26_9STRA</name>
<evidence type="ECO:0000313" key="6">
    <source>
        <dbReference type="Proteomes" id="UP000437068"/>
    </source>
</evidence>
<accession>A0A6A3SB26</accession>
<evidence type="ECO:0000256" key="1">
    <source>
        <dbReference type="SAM" id="MobiDB-lite"/>
    </source>
</evidence>
<dbReference type="AlphaFoldDB" id="A0A6A3SB26"/>
<reference evidence="5 6" key="1">
    <citation type="submission" date="2018-08" db="EMBL/GenBank/DDBJ databases">
        <title>Genomic investigation of the strawberry pathogen Phytophthora fragariae indicates pathogenicity is determined by transcriptional variation in three key races.</title>
        <authorList>
            <person name="Adams T.M."/>
            <person name="Armitage A.D."/>
            <person name="Sobczyk M.K."/>
            <person name="Bates H.J."/>
            <person name="Dunwell J.M."/>
            <person name="Nellist C.F."/>
            <person name="Harrison R.J."/>
        </authorList>
    </citation>
    <scope>NUCLEOTIDE SEQUENCE [LARGE SCALE GENOMIC DNA]</scope>
    <source>
        <strain evidence="4 6">A4</strain>
        <strain evidence="3 7">NOV-71</strain>
        <strain evidence="2 5">NOV-9</strain>
    </source>
</reference>
<dbReference type="Gene3D" id="2.60.120.10">
    <property type="entry name" value="Jelly Rolls"/>
    <property type="match status" value="1"/>
</dbReference>
<evidence type="ECO:0000313" key="7">
    <source>
        <dbReference type="Proteomes" id="UP000441208"/>
    </source>
</evidence>
<dbReference type="EMBL" id="QXGF01000552">
    <property type="protein sequence ID" value="KAE8938538.1"/>
    <property type="molecule type" value="Genomic_DNA"/>
</dbReference>
<feature type="region of interest" description="Disordered" evidence="1">
    <location>
        <begin position="150"/>
        <end position="187"/>
    </location>
</feature>
<dbReference type="InterPro" id="IPR018490">
    <property type="entry name" value="cNMP-bd_dom_sf"/>
</dbReference>
<evidence type="ECO:0000313" key="2">
    <source>
        <dbReference type="EMBL" id="KAE8938538.1"/>
    </source>
</evidence>
<dbReference type="EMBL" id="QXFZ01000516">
    <property type="protein sequence ID" value="KAE9113470.1"/>
    <property type="molecule type" value="Genomic_DNA"/>
</dbReference>
<sequence>MSTDGRAVTAPTTPSGRYRLRTHELAPVHLPRARASSSSTADGSKVEDLTVIVPARPRVSITGVGATPRGRAVLESVAFDPFSKSESFKLLLQNPEASSKRREAPAAVSEFRQWLLQHFPHLVQTLRSLCVISVESTRLQEELLPDPVTSYNEPVNQCSSKQDRIDEVQEEEDEDNEERGSNKDEVNADSDECWRLMLRYASVRSAVPGEVIASQNVTRSTCVYFLLNGHCTLSFRPMLLRDAKVPPTPSTLPRMHAAMLGCSDRPVAQLRELVAGDCFGLDAAAFGFNHLLTTATAGTARQRNFLGLREVALTYVLCLPYQVVQQLQILQHRRQVGTARLSPVFPYSFAPEAEVFLRNMFLFQAMADSSRRFLAAHLRPVVVARQEYLFTPGQPVQVFIVITGQLTLGAPRQEHNGRREEADLELELLQAHDSVGLAEALQMTPSFARYCVVTSANGARAYALPSTVLLMILTQEPSSLKLIHEWIASRKSCTTTQ</sequence>
<dbReference type="Proteomes" id="UP000441208">
    <property type="component" value="Unassembled WGS sequence"/>
</dbReference>
<dbReference type="SUPFAM" id="SSF51206">
    <property type="entry name" value="cAMP-binding domain-like"/>
    <property type="match status" value="2"/>
</dbReference>
<dbReference type="InterPro" id="IPR014710">
    <property type="entry name" value="RmlC-like_jellyroll"/>
</dbReference>
<feature type="compositionally biased region" description="Acidic residues" evidence="1">
    <location>
        <begin position="168"/>
        <end position="177"/>
    </location>
</feature>
<dbReference type="Proteomes" id="UP000437068">
    <property type="component" value="Unassembled WGS sequence"/>
</dbReference>
<dbReference type="Proteomes" id="UP000429523">
    <property type="component" value="Unassembled WGS sequence"/>
</dbReference>
<comment type="caution">
    <text evidence="3">The sequence shown here is derived from an EMBL/GenBank/DDBJ whole genome shotgun (WGS) entry which is preliminary data.</text>
</comment>
<protein>
    <recommendedName>
        <fullName evidence="8">Cyclic nucleotide-binding domain-containing protein</fullName>
    </recommendedName>
</protein>
<proteinExistence type="predicted"/>
<dbReference type="EMBL" id="QXGE01000478">
    <property type="protein sequence ID" value="KAE9311327.1"/>
    <property type="molecule type" value="Genomic_DNA"/>
</dbReference>
<dbReference type="CDD" id="cd00038">
    <property type="entry name" value="CAP_ED"/>
    <property type="match status" value="1"/>
</dbReference>
<evidence type="ECO:0000313" key="3">
    <source>
        <dbReference type="EMBL" id="KAE9113470.1"/>
    </source>
</evidence>
<dbReference type="InterPro" id="IPR000595">
    <property type="entry name" value="cNMP-bd_dom"/>
</dbReference>
<feature type="compositionally biased region" description="Polar residues" evidence="1">
    <location>
        <begin position="150"/>
        <end position="160"/>
    </location>
</feature>